<evidence type="ECO:0000256" key="3">
    <source>
        <dbReference type="ARBA" id="ARBA00012367"/>
    </source>
</evidence>
<dbReference type="NCBIfam" id="TIGR00545">
    <property type="entry name" value="lipoyltrans"/>
    <property type="match status" value="1"/>
</dbReference>
<feature type="domain" description="BPL/LPL catalytic" evidence="8">
    <location>
        <begin position="26"/>
        <end position="211"/>
    </location>
</feature>
<protein>
    <recommendedName>
        <fullName evidence="3">lipoate--protein ligase</fullName>
        <ecNumber evidence="3">6.3.1.20</ecNumber>
    </recommendedName>
</protein>
<comment type="pathway">
    <text evidence="1">Protein modification; protein lipoylation via exogenous pathway; protein N(6)-(lipoyl)lysine from lipoate: step 2/2.</text>
</comment>
<dbReference type="AlphaFoldDB" id="A0A0R1YKM5"/>
<dbReference type="Pfam" id="PF10437">
    <property type="entry name" value="Lip_prot_lig_C"/>
    <property type="match status" value="1"/>
</dbReference>
<dbReference type="CDD" id="cd16443">
    <property type="entry name" value="LplA"/>
    <property type="match status" value="1"/>
</dbReference>
<dbReference type="Proteomes" id="UP000051010">
    <property type="component" value="Unassembled WGS sequence"/>
</dbReference>
<dbReference type="Gene3D" id="3.30.930.10">
    <property type="entry name" value="Bira Bifunctional Protein, Domain 2"/>
    <property type="match status" value="1"/>
</dbReference>
<dbReference type="Gene3D" id="3.30.390.50">
    <property type="entry name" value="CO dehydrogenase flavoprotein, C-terminal domain"/>
    <property type="match status" value="1"/>
</dbReference>
<evidence type="ECO:0000256" key="4">
    <source>
        <dbReference type="ARBA" id="ARBA00022598"/>
    </source>
</evidence>
<dbReference type="Pfam" id="PF21948">
    <property type="entry name" value="LplA-B_cat"/>
    <property type="match status" value="1"/>
</dbReference>
<comment type="pathway">
    <text evidence="2">Protein modification; protein lipoylation via exogenous pathway; protein N(6)-(lipoyl)lysine from lipoate: step 1/2.</text>
</comment>
<comment type="caution">
    <text evidence="9">The sequence shown here is derived from an EMBL/GenBank/DDBJ whole genome shotgun (WGS) entry which is preliminary data.</text>
</comment>
<evidence type="ECO:0000313" key="10">
    <source>
        <dbReference type="Proteomes" id="UP000051010"/>
    </source>
</evidence>
<dbReference type="PANTHER" id="PTHR12561">
    <property type="entry name" value="LIPOATE-PROTEIN LIGASE"/>
    <property type="match status" value="1"/>
</dbReference>
<evidence type="ECO:0000259" key="8">
    <source>
        <dbReference type="PROSITE" id="PS51733"/>
    </source>
</evidence>
<organism evidence="9 10">
    <name type="scientific">Lentilactobacillus parafarraginis DSM 18390 = JCM 14109</name>
    <dbReference type="NCBI Taxonomy" id="1423786"/>
    <lineage>
        <taxon>Bacteria</taxon>
        <taxon>Bacillati</taxon>
        <taxon>Bacillota</taxon>
        <taxon>Bacilli</taxon>
        <taxon>Lactobacillales</taxon>
        <taxon>Lactobacillaceae</taxon>
        <taxon>Lentilactobacillus</taxon>
    </lineage>
</organism>
<evidence type="ECO:0000313" key="9">
    <source>
        <dbReference type="EMBL" id="KRM43070.1"/>
    </source>
</evidence>
<dbReference type="GO" id="GO:0016979">
    <property type="term" value="F:lipoate-protein ligase activity"/>
    <property type="evidence" value="ECO:0007669"/>
    <property type="project" value="UniProtKB-EC"/>
</dbReference>
<reference evidence="9 10" key="1">
    <citation type="journal article" date="2015" name="Genome Announc.">
        <title>Expanding the biotechnology potential of lactobacilli through comparative genomics of 213 strains and associated genera.</title>
        <authorList>
            <person name="Sun Z."/>
            <person name="Harris H.M."/>
            <person name="McCann A."/>
            <person name="Guo C."/>
            <person name="Argimon S."/>
            <person name="Zhang W."/>
            <person name="Yang X."/>
            <person name="Jeffery I.B."/>
            <person name="Cooney J.C."/>
            <person name="Kagawa T.F."/>
            <person name="Liu W."/>
            <person name="Song Y."/>
            <person name="Salvetti E."/>
            <person name="Wrobel A."/>
            <person name="Rasinkangas P."/>
            <person name="Parkhill J."/>
            <person name="Rea M.C."/>
            <person name="O'Sullivan O."/>
            <person name="Ritari J."/>
            <person name="Douillard F.P."/>
            <person name="Paul Ross R."/>
            <person name="Yang R."/>
            <person name="Briner A.E."/>
            <person name="Felis G.E."/>
            <person name="de Vos W.M."/>
            <person name="Barrangou R."/>
            <person name="Klaenhammer T.R."/>
            <person name="Caufield P.W."/>
            <person name="Cui Y."/>
            <person name="Zhang H."/>
            <person name="O'Toole P.W."/>
        </authorList>
    </citation>
    <scope>NUCLEOTIDE SEQUENCE [LARGE SCALE GENOMIC DNA]</scope>
    <source>
        <strain evidence="9 10">DSM 18390</strain>
    </source>
</reference>
<dbReference type="UniPathway" id="UPA00537">
    <property type="reaction ID" value="UER00594"/>
</dbReference>
<comment type="catalytic activity">
    <reaction evidence="7">
        <text>L-lysyl-[lipoyl-carrier protein] + (R)-lipoate + ATP = N(6)-[(R)-lipoyl]-L-lysyl-[lipoyl-carrier protein] + AMP + diphosphate + H(+)</text>
        <dbReference type="Rhea" id="RHEA:49288"/>
        <dbReference type="Rhea" id="RHEA-COMP:10500"/>
        <dbReference type="Rhea" id="RHEA-COMP:10502"/>
        <dbReference type="ChEBI" id="CHEBI:15378"/>
        <dbReference type="ChEBI" id="CHEBI:29969"/>
        <dbReference type="ChEBI" id="CHEBI:30616"/>
        <dbReference type="ChEBI" id="CHEBI:33019"/>
        <dbReference type="ChEBI" id="CHEBI:83088"/>
        <dbReference type="ChEBI" id="CHEBI:83099"/>
        <dbReference type="ChEBI" id="CHEBI:456215"/>
        <dbReference type="EC" id="6.3.1.20"/>
    </reaction>
</comment>
<evidence type="ECO:0000256" key="5">
    <source>
        <dbReference type="ARBA" id="ARBA00022741"/>
    </source>
</evidence>
<dbReference type="PATRIC" id="fig|1423786.4.peg.1772"/>
<dbReference type="EC" id="6.3.1.20" evidence="3"/>
<evidence type="ECO:0000256" key="2">
    <source>
        <dbReference type="ARBA" id="ARBA00005124"/>
    </source>
</evidence>
<dbReference type="InterPro" id="IPR045864">
    <property type="entry name" value="aa-tRNA-synth_II/BPL/LPL"/>
</dbReference>
<dbReference type="RefSeq" id="WP_054735215.1">
    <property type="nucleotide sequence ID" value="NZ_AZFZ01000038.1"/>
</dbReference>
<dbReference type="InterPro" id="IPR019491">
    <property type="entry name" value="Lipoate_protein_ligase_C"/>
</dbReference>
<accession>A0A0R1YKM5</accession>
<dbReference type="EMBL" id="AZFZ01000038">
    <property type="protein sequence ID" value="KRM43070.1"/>
    <property type="molecule type" value="Genomic_DNA"/>
</dbReference>
<sequence length="329" mass="37250">MIYVPVMSLDVYHNFGLEYYLMTEHHFNEPVFMLWSTTPTVMLGKYQDAAAELNVEAVKRNHVKVARRYSGGGTIYTDQGGCQFTLIYPDDRTEIDFSSGLELIQKALNQIGIKATTDSRNDLVVGGRKVSGSAQYVTPGYKLHHGSLLFESNLDLMNQLLNVDPVKLAAKRIASVHQRTVNLNEQEPSWTAADFRENLRQAVYDLTSFQEYHLIADEQARVVEIGQQRFADPKFIYGRQGQGAFQVKRYFQGGGLVKIAYSIYHDQLADVHLTGDFFSNLDAVKFEHALDGTDYDRQRVSNVIRDQLAEDPILGVDADQLVNMLFDHV</sequence>
<keyword evidence="5" id="KW-0547">Nucleotide-binding</keyword>
<dbReference type="SUPFAM" id="SSF55681">
    <property type="entry name" value="Class II aaRS and biotin synthetases"/>
    <property type="match status" value="1"/>
</dbReference>
<dbReference type="GO" id="GO:0005524">
    <property type="term" value="F:ATP binding"/>
    <property type="evidence" value="ECO:0007669"/>
    <property type="project" value="UniProtKB-KW"/>
</dbReference>
<gene>
    <name evidence="9" type="ORF">FD47_GL001665</name>
</gene>
<name>A0A0R1YKM5_9LACO</name>
<dbReference type="GO" id="GO:0009249">
    <property type="term" value="P:protein lipoylation"/>
    <property type="evidence" value="ECO:0007669"/>
    <property type="project" value="InterPro"/>
</dbReference>
<keyword evidence="6" id="KW-0067">ATP-binding</keyword>
<proteinExistence type="predicted"/>
<keyword evidence="9" id="KW-0808">Transferase</keyword>
<evidence type="ECO:0000256" key="1">
    <source>
        <dbReference type="ARBA" id="ARBA00005085"/>
    </source>
</evidence>
<dbReference type="SUPFAM" id="SSF82649">
    <property type="entry name" value="SufE/NifU"/>
    <property type="match status" value="1"/>
</dbReference>
<dbReference type="GO" id="GO:0005737">
    <property type="term" value="C:cytoplasm"/>
    <property type="evidence" value="ECO:0007669"/>
    <property type="project" value="TreeGrafter"/>
</dbReference>
<dbReference type="GO" id="GO:0017118">
    <property type="term" value="F:lipoyltransferase activity"/>
    <property type="evidence" value="ECO:0007669"/>
    <property type="project" value="TreeGrafter"/>
</dbReference>
<dbReference type="PANTHER" id="PTHR12561:SF3">
    <property type="entry name" value="LIPOYLTRANSFERASE 1, MITOCHONDRIAL"/>
    <property type="match status" value="1"/>
</dbReference>
<keyword evidence="4 9" id="KW-0436">Ligase</keyword>
<dbReference type="PROSITE" id="PS51733">
    <property type="entry name" value="BPL_LPL_CATALYTIC"/>
    <property type="match status" value="1"/>
</dbReference>
<evidence type="ECO:0000256" key="6">
    <source>
        <dbReference type="ARBA" id="ARBA00022840"/>
    </source>
</evidence>
<dbReference type="InterPro" id="IPR004143">
    <property type="entry name" value="BPL_LPL_catalytic"/>
</dbReference>
<evidence type="ECO:0000256" key="7">
    <source>
        <dbReference type="ARBA" id="ARBA00048037"/>
    </source>
</evidence>
<dbReference type="InterPro" id="IPR004562">
    <property type="entry name" value="LipoylTrfase_LipoateP_Ligase"/>
</dbReference>